<proteinExistence type="predicted"/>
<evidence type="ECO:0000313" key="2">
    <source>
        <dbReference type="Proteomes" id="UP001497680"/>
    </source>
</evidence>
<sequence length="377" mass="42220">MSESSETTELQAEPTQCEHVGEPMPDIAGYGILLGLSVQALISLVLAFWVFFWTKLGRLTMQHPEGTAEHASEKKRLGFVSEILMVGNDLQMITGVALIITALTDWEGIDLYHLRLVYETVSFVGISNAAALVCWTFVGAKTKTLKTRSNHKFIPAHWTPRFRVSYIFAVLFLVLTVLLEVRLGKWSLTEEENGFCYVTTGLTSADAAQPRTDKAYVAVTASWLLMVLFGSLFCSANFRKPLLILSGLQFPLHLYMMIKLRTENQPFLEGEESENAWDFGQTTATLLLGLAIGQLIHQGVQYIKFEQAVKKHGAAYALAEHDEKANEPVVSLVEEGLRQVQELKQTSSGPRSLRGNNNNAERYDESYELMRNHENRA</sequence>
<reference evidence="1 2" key="1">
    <citation type="journal article" date="2022" name="New Phytol.">
        <title>Ecological generalism drives hyperdiversity of secondary metabolite gene clusters in xylarialean endophytes.</title>
        <authorList>
            <person name="Franco M.E.E."/>
            <person name="Wisecaver J.H."/>
            <person name="Arnold A.E."/>
            <person name="Ju Y.M."/>
            <person name="Slot J.C."/>
            <person name="Ahrendt S."/>
            <person name="Moore L.P."/>
            <person name="Eastman K.E."/>
            <person name="Scott K."/>
            <person name="Konkel Z."/>
            <person name="Mondo S.J."/>
            <person name="Kuo A."/>
            <person name="Hayes R.D."/>
            <person name="Haridas S."/>
            <person name="Andreopoulos B."/>
            <person name="Riley R."/>
            <person name="LaButti K."/>
            <person name="Pangilinan J."/>
            <person name="Lipzen A."/>
            <person name="Amirebrahimi M."/>
            <person name="Yan J."/>
            <person name="Adam C."/>
            <person name="Keymanesh K."/>
            <person name="Ng V."/>
            <person name="Louie K."/>
            <person name="Northen T."/>
            <person name="Drula E."/>
            <person name="Henrissat B."/>
            <person name="Hsieh H.M."/>
            <person name="Youens-Clark K."/>
            <person name="Lutzoni F."/>
            <person name="Miadlikowska J."/>
            <person name="Eastwood D.C."/>
            <person name="Hamelin R.C."/>
            <person name="Grigoriev I.V."/>
            <person name="U'Ren J.M."/>
        </authorList>
    </citation>
    <scope>NUCLEOTIDE SEQUENCE [LARGE SCALE GENOMIC DNA]</scope>
    <source>
        <strain evidence="1 2">ER1909</strain>
    </source>
</reference>
<keyword evidence="2" id="KW-1185">Reference proteome</keyword>
<evidence type="ECO:0000313" key="1">
    <source>
        <dbReference type="EMBL" id="KAI6092585.1"/>
    </source>
</evidence>
<comment type="caution">
    <text evidence="1">The sequence shown here is derived from an EMBL/GenBank/DDBJ whole genome shotgun (WGS) entry which is preliminary data.</text>
</comment>
<name>A0ACC0DJ79_9PEZI</name>
<gene>
    <name evidence="1" type="ORF">F4821DRAFT_137337</name>
</gene>
<protein>
    <submittedName>
        <fullName evidence="1">Uncharacterized protein</fullName>
    </submittedName>
</protein>
<dbReference type="Proteomes" id="UP001497680">
    <property type="component" value="Unassembled WGS sequence"/>
</dbReference>
<dbReference type="EMBL" id="MU394283">
    <property type="protein sequence ID" value="KAI6092585.1"/>
    <property type="molecule type" value="Genomic_DNA"/>
</dbReference>
<organism evidence="1 2">
    <name type="scientific">Hypoxylon rubiginosum</name>
    <dbReference type="NCBI Taxonomy" id="110542"/>
    <lineage>
        <taxon>Eukaryota</taxon>
        <taxon>Fungi</taxon>
        <taxon>Dikarya</taxon>
        <taxon>Ascomycota</taxon>
        <taxon>Pezizomycotina</taxon>
        <taxon>Sordariomycetes</taxon>
        <taxon>Xylariomycetidae</taxon>
        <taxon>Xylariales</taxon>
        <taxon>Hypoxylaceae</taxon>
        <taxon>Hypoxylon</taxon>
    </lineage>
</organism>
<accession>A0ACC0DJ79</accession>